<comment type="caution">
    <text evidence="3">The sequence shown here is derived from an EMBL/GenBank/DDBJ whole genome shotgun (WGS) entry which is preliminary data.</text>
</comment>
<accession>A0ABX2KMD1</accession>
<dbReference type="InterPro" id="IPR020904">
    <property type="entry name" value="Sc_DH/Rdtase_CS"/>
</dbReference>
<comment type="similarity">
    <text evidence="1">Belongs to the short-chain dehydrogenases/reductases (SDR) family.</text>
</comment>
<sequence length="263" mass="27739">MARAANTQLAIVTGASSGIGFELAKQCANNGFDLVIAADDPAIEQAAGELRKLGAAVETVQADLATLDGVDRLHAALKGRAVDALLANAGHGLGHGFLDQDFAEARHVIDTNITGTLYLIQKVGRDMRSRGKGRILITGSIAGFMPGSFQAVYNGTKAFIDSFSFALRDELKDSGVTVTCLMPGPTDTHFFERADMLDTQVGQGKKDDPAMVAKVGFDAMMNGEGDVVAGWKNKLQTTMATVTPSSVLARQHRKMAEPGSGKQ</sequence>
<dbReference type="PRINTS" id="PR00081">
    <property type="entry name" value="GDHRDH"/>
</dbReference>
<dbReference type="InterPro" id="IPR036291">
    <property type="entry name" value="NAD(P)-bd_dom_sf"/>
</dbReference>
<dbReference type="EMBL" id="WHOS01000078">
    <property type="protein sequence ID" value="NUB03891.1"/>
    <property type="molecule type" value="Genomic_DNA"/>
</dbReference>
<dbReference type="PANTHER" id="PTHR43391">
    <property type="entry name" value="RETINOL DEHYDROGENASE-RELATED"/>
    <property type="match status" value="1"/>
</dbReference>
<gene>
    <name evidence="3" type="ORF">GBZ48_32275</name>
</gene>
<evidence type="ECO:0000313" key="3">
    <source>
        <dbReference type="EMBL" id="NUB03891.1"/>
    </source>
</evidence>
<dbReference type="PANTHER" id="PTHR43391:SF12">
    <property type="entry name" value="OXIDOREDUCTASE EPHD-RELATED"/>
    <property type="match status" value="1"/>
</dbReference>
<dbReference type="Gene3D" id="3.40.50.720">
    <property type="entry name" value="NAD(P)-binding Rossmann-like Domain"/>
    <property type="match status" value="1"/>
</dbReference>
<dbReference type="InterPro" id="IPR002347">
    <property type="entry name" value="SDR_fam"/>
</dbReference>
<keyword evidence="4" id="KW-1185">Reference proteome</keyword>
<dbReference type="SUPFAM" id="SSF51735">
    <property type="entry name" value="NAD(P)-binding Rossmann-fold domains"/>
    <property type="match status" value="1"/>
</dbReference>
<protein>
    <submittedName>
        <fullName evidence="3">SDR family NAD(P)-dependent oxidoreductase</fullName>
    </submittedName>
</protein>
<evidence type="ECO:0000256" key="2">
    <source>
        <dbReference type="ARBA" id="ARBA00023002"/>
    </source>
</evidence>
<organism evidence="3 4">
    <name type="scientific">Azospirillum melinis</name>
    <dbReference type="NCBI Taxonomy" id="328839"/>
    <lineage>
        <taxon>Bacteria</taxon>
        <taxon>Pseudomonadati</taxon>
        <taxon>Pseudomonadota</taxon>
        <taxon>Alphaproteobacteria</taxon>
        <taxon>Rhodospirillales</taxon>
        <taxon>Azospirillaceae</taxon>
        <taxon>Azospirillum</taxon>
    </lineage>
</organism>
<evidence type="ECO:0000313" key="4">
    <source>
        <dbReference type="Proteomes" id="UP000605086"/>
    </source>
</evidence>
<dbReference type="PROSITE" id="PS00061">
    <property type="entry name" value="ADH_SHORT"/>
    <property type="match status" value="1"/>
</dbReference>
<keyword evidence="2" id="KW-0560">Oxidoreductase</keyword>
<dbReference type="Proteomes" id="UP000605086">
    <property type="component" value="Unassembled WGS sequence"/>
</dbReference>
<evidence type="ECO:0000256" key="1">
    <source>
        <dbReference type="ARBA" id="ARBA00006484"/>
    </source>
</evidence>
<dbReference type="Pfam" id="PF00106">
    <property type="entry name" value="adh_short"/>
    <property type="match status" value="1"/>
</dbReference>
<dbReference type="PIRSF" id="PIRSF000126">
    <property type="entry name" value="11-beta-HSD1"/>
    <property type="match status" value="1"/>
</dbReference>
<dbReference type="RefSeq" id="WP_174474758.1">
    <property type="nucleotide sequence ID" value="NZ_JAGINN010000006.1"/>
</dbReference>
<name>A0ABX2KMD1_9PROT</name>
<dbReference type="CDD" id="cd05233">
    <property type="entry name" value="SDR_c"/>
    <property type="match status" value="1"/>
</dbReference>
<reference evidence="3 4" key="1">
    <citation type="submission" date="2019-10" db="EMBL/GenBank/DDBJ databases">
        <title>Genome sequence of Azospirillum melinis.</title>
        <authorList>
            <person name="Ambrosini A."/>
            <person name="Sant'Anna F.H."/>
            <person name="Cassan F.D."/>
            <person name="Souza E.M."/>
            <person name="Passaglia L.M.P."/>
        </authorList>
    </citation>
    <scope>NUCLEOTIDE SEQUENCE [LARGE SCALE GENOMIC DNA]</scope>
    <source>
        <strain evidence="3 4">TMCY0552</strain>
    </source>
</reference>
<proteinExistence type="inferred from homology"/>